<feature type="transmembrane region" description="Helical" evidence="2">
    <location>
        <begin position="185"/>
        <end position="206"/>
    </location>
</feature>
<evidence type="ECO:0000313" key="4">
    <source>
        <dbReference type="Proteomes" id="UP000784294"/>
    </source>
</evidence>
<reference evidence="3" key="1">
    <citation type="submission" date="2018-11" db="EMBL/GenBank/DDBJ databases">
        <authorList>
            <consortium name="Pathogen Informatics"/>
        </authorList>
    </citation>
    <scope>NUCLEOTIDE SEQUENCE</scope>
</reference>
<comment type="caution">
    <text evidence="3">The sequence shown here is derived from an EMBL/GenBank/DDBJ whole genome shotgun (WGS) entry which is preliminary data.</text>
</comment>
<protein>
    <submittedName>
        <fullName evidence="3">Uncharacterized protein</fullName>
    </submittedName>
</protein>
<keyword evidence="2" id="KW-1133">Transmembrane helix</keyword>
<name>A0A3S5CIV7_9PLAT</name>
<feature type="transmembrane region" description="Helical" evidence="2">
    <location>
        <begin position="241"/>
        <end position="266"/>
    </location>
</feature>
<proteinExistence type="predicted"/>
<sequence length="271" mass="30509">MGPVLICLRKTCASNGLERPRQVRGQASRRKTAGFSEHHEPRDWASVSSDPGPSTAQHGMVEETELHTVKHADECGSPGHFLSHLLADEHGLGSPSAFDVKVLALVPPPEISIHQGLWNYRYDLAENDEHYSDKWNAVEFWRVCRTRPYRGRAFNIWTQLLLAAMVTSILLNICSFLFSRRLYLLLGLLTGYGLLFAVITSCLTAWEYTTCLQELQSDRATGEPRYFLSRSYVTKLSLTGVSFMSILLAFACQLFRNLAALFVLLFHTANL</sequence>
<keyword evidence="2" id="KW-0812">Transmembrane</keyword>
<gene>
    <name evidence="3" type="ORF">PXEA_LOCUS5302</name>
</gene>
<accession>A0A3S5CIV7</accession>
<keyword evidence="2" id="KW-0472">Membrane</keyword>
<evidence type="ECO:0000256" key="1">
    <source>
        <dbReference type="SAM" id="MobiDB-lite"/>
    </source>
</evidence>
<organism evidence="3 4">
    <name type="scientific">Protopolystoma xenopodis</name>
    <dbReference type="NCBI Taxonomy" id="117903"/>
    <lineage>
        <taxon>Eukaryota</taxon>
        <taxon>Metazoa</taxon>
        <taxon>Spiralia</taxon>
        <taxon>Lophotrochozoa</taxon>
        <taxon>Platyhelminthes</taxon>
        <taxon>Monogenea</taxon>
        <taxon>Polyopisthocotylea</taxon>
        <taxon>Polystomatidea</taxon>
        <taxon>Polystomatidae</taxon>
        <taxon>Protopolystoma</taxon>
    </lineage>
</organism>
<dbReference type="AlphaFoldDB" id="A0A3S5CIV7"/>
<feature type="compositionally biased region" description="Polar residues" evidence="1">
    <location>
        <begin position="46"/>
        <end position="57"/>
    </location>
</feature>
<evidence type="ECO:0000256" key="2">
    <source>
        <dbReference type="SAM" id="Phobius"/>
    </source>
</evidence>
<feature type="transmembrane region" description="Helical" evidence="2">
    <location>
        <begin position="156"/>
        <end position="178"/>
    </location>
</feature>
<keyword evidence="4" id="KW-1185">Reference proteome</keyword>
<dbReference type="Proteomes" id="UP000784294">
    <property type="component" value="Unassembled WGS sequence"/>
</dbReference>
<dbReference type="EMBL" id="CAAALY010013081">
    <property type="protein sequence ID" value="VEL11862.1"/>
    <property type="molecule type" value="Genomic_DNA"/>
</dbReference>
<evidence type="ECO:0000313" key="3">
    <source>
        <dbReference type="EMBL" id="VEL11862.1"/>
    </source>
</evidence>
<feature type="region of interest" description="Disordered" evidence="1">
    <location>
        <begin position="18"/>
        <end position="57"/>
    </location>
</feature>